<dbReference type="Pfam" id="PF01022">
    <property type="entry name" value="HTH_5"/>
    <property type="match status" value="1"/>
</dbReference>
<sequence length="94" mass="10748">MMLDYAQKQANYEDIAERLRVIAHPVRLELLSILLQQPQNVTYLYGKLGLPQSTISQHLAKLKAAGVLRGDRKGLEIFYRVTDNSIQHLMKVLT</sequence>
<feature type="domain" description="HTH arsR-type" evidence="4">
    <location>
        <begin position="7"/>
        <end position="94"/>
    </location>
</feature>
<dbReference type="PRINTS" id="PR00778">
    <property type="entry name" value="HTHARSR"/>
</dbReference>
<keyword evidence="3" id="KW-0804">Transcription</keyword>
<dbReference type="GO" id="GO:0003700">
    <property type="term" value="F:DNA-binding transcription factor activity"/>
    <property type="evidence" value="ECO:0007669"/>
    <property type="project" value="InterPro"/>
</dbReference>
<evidence type="ECO:0000313" key="6">
    <source>
        <dbReference type="Proteomes" id="UP001156102"/>
    </source>
</evidence>
<keyword evidence="6" id="KW-1185">Reference proteome</keyword>
<reference evidence="5" key="1">
    <citation type="submission" date="2022-07" db="EMBL/GenBank/DDBJ databases">
        <authorList>
            <person name="Li W.-J."/>
            <person name="Deng Q.-Q."/>
        </authorList>
    </citation>
    <scope>NUCLEOTIDE SEQUENCE</scope>
    <source>
        <strain evidence="5">SYSU M60031</strain>
    </source>
</reference>
<dbReference type="PROSITE" id="PS50987">
    <property type="entry name" value="HTH_ARSR_2"/>
    <property type="match status" value="1"/>
</dbReference>
<proteinExistence type="predicted"/>
<dbReference type="NCBIfam" id="NF033788">
    <property type="entry name" value="HTH_metalloreg"/>
    <property type="match status" value="1"/>
</dbReference>
<dbReference type="EMBL" id="JANCLT010000005">
    <property type="protein sequence ID" value="MCP8969224.1"/>
    <property type="molecule type" value="Genomic_DNA"/>
</dbReference>
<dbReference type="Proteomes" id="UP001156102">
    <property type="component" value="Unassembled WGS sequence"/>
</dbReference>
<dbReference type="SMART" id="SM00418">
    <property type="entry name" value="HTH_ARSR"/>
    <property type="match status" value="1"/>
</dbReference>
<protein>
    <submittedName>
        <fullName evidence="5">Metalloregulator ArsR/SmtB family transcription factor</fullName>
    </submittedName>
</protein>
<dbReference type="SUPFAM" id="SSF46785">
    <property type="entry name" value="Winged helix' DNA-binding domain"/>
    <property type="match status" value="1"/>
</dbReference>
<dbReference type="Gene3D" id="1.10.10.10">
    <property type="entry name" value="Winged helix-like DNA-binding domain superfamily/Winged helix DNA-binding domain"/>
    <property type="match status" value="1"/>
</dbReference>
<dbReference type="AlphaFoldDB" id="A0AA41X5D9"/>
<evidence type="ECO:0000256" key="3">
    <source>
        <dbReference type="ARBA" id="ARBA00023163"/>
    </source>
</evidence>
<evidence type="ECO:0000256" key="1">
    <source>
        <dbReference type="ARBA" id="ARBA00023015"/>
    </source>
</evidence>
<organism evidence="5 6">
    <name type="scientific">Ectobacillus ponti</name>
    <dbReference type="NCBI Taxonomy" id="2961894"/>
    <lineage>
        <taxon>Bacteria</taxon>
        <taxon>Bacillati</taxon>
        <taxon>Bacillota</taxon>
        <taxon>Bacilli</taxon>
        <taxon>Bacillales</taxon>
        <taxon>Bacillaceae</taxon>
        <taxon>Ectobacillus</taxon>
    </lineage>
</organism>
<accession>A0AA41X5D9</accession>
<gene>
    <name evidence="5" type="ORF">NK662_11795</name>
</gene>
<dbReference type="InterPro" id="IPR001845">
    <property type="entry name" value="HTH_ArsR_DNA-bd_dom"/>
</dbReference>
<evidence type="ECO:0000313" key="5">
    <source>
        <dbReference type="EMBL" id="MCP8969224.1"/>
    </source>
</evidence>
<dbReference type="InterPro" id="IPR011991">
    <property type="entry name" value="ArsR-like_HTH"/>
</dbReference>
<keyword evidence="1" id="KW-0805">Transcription regulation</keyword>
<dbReference type="PANTHER" id="PTHR43132">
    <property type="entry name" value="ARSENICAL RESISTANCE OPERON REPRESSOR ARSR-RELATED"/>
    <property type="match status" value="1"/>
</dbReference>
<evidence type="ECO:0000259" key="4">
    <source>
        <dbReference type="PROSITE" id="PS50987"/>
    </source>
</evidence>
<name>A0AA41X5D9_9BACI</name>
<dbReference type="InterPro" id="IPR036388">
    <property type="entry name" value="WH-like_DNA-bd_sf"/>
</dbReference>
<dbReference type="CDD" id="cd00090">
    <property type="entry name" value="HTH_ARSR"/>
    <property type="match status" value="1"/>
</dbReference>
<comment type="caution">
    <text evidence="5">The sequence shown here is derived from an EMBL/GenBank/DDBJ whole genome shotgun (WGS) entry which is preliminary data.</text>
</comment>
<dbReference type="InterPro" id="IPR051011">
    <property type="entry name" value="Metal_resp_trans_reg"/>
</dbReference>
<dbReference type="InterPro" id="IPR036390">
    <property type="entry name" value="WH_DNA-bd_sf"/>
</dbReference>
<dbReference type="PANTHER" id="PTHR43132:SF2">
    <property type="entry name" value="ARSENICAL RESISTANCE OPERON REPRESSOR ARSR-RELATED"/>
    <property type="match status" value="1"/>
</dbReference>
<evidence type="ECO:0000256" key="2">
    <source>
        <dbReference type="ARBA" id="ARBA00023125"/>
    </source>
</evidence>
<dbReference type="GO" id="GO:0003677">
    <property type="term" value="F:DNA binding"/>
    <property type="evidence" value="ECO:0007669"/>
    <property type="project" value="UniProtKB-KW"/>
</dbReference>
<dbReference type="RefSeq" id="WP_254759136.1">
    <property type="nucleotide sequence ID" value="NZ_JANCLT010000005.1"/>
</dbReference>
<keyword evidence="2" id="KW-0238">DNA-binding</keyword>